<evidence type="ECO:0000256" key="2">
    <source>
        <dbReference type="ARBA" id="ARBA00008130"/>
    </source>
</evidence>
<keyword evidence="8" id="KW-1185">Reference proteome</keyword>
<reference evidence="7 8" key="1">
    <citation type="submission" date="2021-07" db="EMBL/GenBank/DDBJ databases">
        <title>Hymenobacter profundi sp. nov., isolated from deep-sea water.</title>
        <authorList>
            <person name="Kim M.K."/>
        </authorList>
    </citation>
    <scope>NUCLEOTIDE SEQUENCE [LARGE SCALE GENOMIC DNA]</scope>
    <source>
        <strain evidence="7 8">M2</strain>
    </source>
</reference>
<evidence type="ECO:0000256" key="4">
    <source>
        <dbReference type="ARBA" id="ARBA00022989"/>
    </source>
</evidence>
<keyword evidence="4 6" id="KW-1133">Transmembrane helix</keyword>
<dbReference type="Pfam" id="PF01036">
    <property type="entry name" value="Bac_rhodopsin"/>
    <property type="match status" value="1"/>
</dbReference>
<evidence type="ECO:0000256" key="6">
    <source>
        <dbReference type="SAM" id="Phobius"/>
    </source>
</evidence>
<gene>
    <name evidence="7" type="ORF">KYK14_08715</name>
</gene>
<keyword evidence="5 6" id="KW-0472">Membrane</keyword>
<evidence type="ECO:0000313" key="8">
    <source>
        <dbReference type="Proteomes" id="UP000826188"/>
    </source>
</evidence>
<protein>
    <submittedName>
        <fullName evidence="7">Bacteriorhodopsin</fullName>
    </submittedName>
</protein>
<evidence type="ECO:0000256" key="1">
    <source>
        <dbReference type="ARBA" id="ARBA00004141"/>
    </source>
</evidence>
<comment type="caution">
    <text evidence="7">The sequence shown here is derived from an EMBL/GenBank/DDBJ whole genome shotgun (WGS) entry which is preliminary data.</text>
</comment>
<organism evidence="7 8">
    <name type="scientific">Hymenobacter profundi</name>
    <dbReference type="NCBI Taxonomy" id="1982110"/>
    <lineage>
        <taxon>Bacteria</taxon>
        <taxon>Pseudomonadati</taxon>
        <taxon>Bacteroidota</taxon>
        <taxon>Cytophagia</taxon>
        <taxon>Cytophagales</taxon>
        <taxon>Hymenobacteraceae</taxon>
        <taxon>Hymenobacter</taxon>
    </lineage>
</organism>
<sequence length="95" mass="10504">MRAVSDLDQTAADCHQQRCRTGSIYTKLAGFLTVLWICYPTIWAVGPSGLGIISQTTETVLFVVVPFFSKVGFSILDLNYLRDLAPRKPAHHHAA</sequence>
<dbReference type="Proteomes" id="UP000826188">
    <property type="component" value="Unassembled WGS sequence"/>
</dbReference>
<feature type="transmembrane region" description="Helical" evidence="6">
    <location>
        <begin position="28"/>
        <end position="53"/>
    </location>
</feature>
<accession>A0ABS6WYX3</accession>
<evidence type="ECO:0000256" key="5">
    <source>
        <dbReference type="ARBA" id="ARBA00023136"/>
    </source>
</evidence>
<comment type="similarity">
    <text evidence="2">Belongs to the archaeal/bacterial/fungal opsin family.</text>
</comment>
<feature type="transmembrane region" description="Helical" evidence="6">
    <location>
        <begin position="59"/>
        <end position="81"/>
    </location>
</feature>
<keyword evidence="3 6" id="KW-0812">Transmembrane</keyword>
<comment type="subcellular location">
    <subcellularLocation>
        <location evidence="1">Membrane</location>
        <topology evidence="1">Multi-pass membrane protein</topology>
    </subcellularLocation>
</comment>
<dbReference type="InterPro" id="IPR001425">
    <property type="entry name" value="Arc/bac/fun_rhodopsins"/>
</dbReference>
<dbReference type="EMBL" id="JAHWGL010000026">
    <property type="protein sequence ID" value="MBW3128629.1"/>
    <property type="molecule type" value="Genomic_DNA"/>
</dbReference>
<evidence type="ECO:0000313" key="7">
    <source>
        <dbReference type="EMBL" id="MBW3128629.1"/>
    </source>
</evidence>
<evidence type="ECO:0000256" key="3">
    <source>
        <dbReference type="ARBA" id="ARBA00022692"/>
    </source>
</evidence>
<proteinExistence type="inferred from homology"/>
<name>A0ABS6WYX3_9BACT</name>